<evidence type="ECO:0008006" key="4">
    <source>
        <dbReference type="Google" id="ProtNLM"/>
    </source>
</evidence>
<dbReference type="PANTHER" id="PTHR40400">
    <property type="entry name" value="SLR1512 PROTEIN"/>
    <property type="match status" value="1"/>
</dbReference>
<evidence type="ECO:0000313" key="3">
    <source>
        <dbReference type="Proteomes" id="UP000585609"/>
    </source>
</evidence>
<accession>A0A6V8NW93</accession>
<feature type="non-terminal residue" evidence="2">
    <location>
        <position position="1"/>
    </location>
</feature>
<dbReference type="Pfam" id="PF05982">
    <property type="entry name" value="Sbt_1"/>
    <property type="match status" value="1"/>
</dbReference>
<dbReference type="EMBL" id="BLRW01000131">
    <property type="protein sequence ID" value="GFP23541.1"/>
    <property type="molecule type" value="Genomic_DNA"/>
</dbReference>
<feature type="transmembrane region" description="Helical" evidence="1">
    <location>
        <begin position="196"/>
        <end position="215"/>
    </location>
</feature>
<proteinExistence type="predicted"/>
<reference evidence="2 3" key="1">
    <citation type="journal article" date="2020" name="Front. Microbiol.">
        <title>Single-cell genomics of novel Actinobacteria with the Wood-Ljungdahl pathway discovered in a serpentinizing system.</title>
        <authorList>
            <person name="Merino N."/>
            <person name="Kawai M."/>
            <person name="Boyd E.S."/>
            <person name="Colman D.R."/>
            <person name="McGlynn S.E."/>
            <person name="Nealson K.H."/>
            <person name="Kurokawa K."/>
            <person name="Hongoh Y."/>
        </authorList>
    </citation>
    <scope>NUCLEOTIDE SEQUENCE [LARGE SCALE GENOMIC DNA]</scope>
    <source>
        <strain evidence="2 3">S09_30</strain>
    </source>
</reference>
<protein>
    <recommendedName>
        <fullName evidence="4">Sodium-dependent bicarbonate transport family permease</fullName>
    </recommendedName>
</protein>
<sequence>EEVRCGKRRAELRKKKRRKILSLDPSNAGSIAGHYGAVSSVTLAACIVFLDQMKVPFERFIPALYPFTDTAALITAIVLGRAGVRAINNNNENGLDISAILREAITSKPSVLLLGGFIIGFINGAQGIKSVMPFFDTLFPGVITLFMLDMGLLATVGLRELKTVNKHIFSFALLMPPLHALAAILLATAIGLSPGGATIFSVLAAGASYISAPVVMRTALPQANPSLSFGIALGITFPFNVTVGIPLYYQIAVMAAGLFP</sequence>
<keyword evidence="1" id="KW-0812">Transmembrane</keyword>
<evidence type="ECO:0000313" key="2">
    <source>
        <dbReference type="EMBL" id="GFP23541.1"/>
    </source>
</evidence>
<feature type="transmembrane region" description="Helical" evidence="1">
    <location>
        <begin position="227"/>
        <end position="249"/>
    </location>
</feature>
<gene>
    <name evidence="2" type="ORF">HKBW3S09_01007</name>
</gene>
<organism evidence="2 3">
    <name type="scientific">Candidatus Hakubella thermalkaliphila</name>
    <dbReference type="NCBI Taxonomy" id="2754717"/>
    <lineage>
        <taxon>Bacteria</taxon>
        <taxon>Bacillati</taxon>
        <taxon>Actinomycetota</taxon>
        <taxon>Actinomycetota incertae sedis</taxon>
        <taxon>Candidatus Hakubellales</taxon>
        <taxon>Candidatus Hakubellaceae</taxon>
        <taxon>Candidatus Hakubella</taxon>
    </lineage>
</organism>
<feature type="transmembrane region" description="Helical" evidence="1">
    <location>
        <begin position="138"/>
        <end position="156"/>
    </location>
</feature>
<dbReference type="AlphaFoldDB" id="A0A6V8NW93"/>
<feature type="transmembrane region" description="Helical" evidence="1">
    <location>
        <begin position="168"/>
        <end position="190"/>
    </location>
</feature>
<dbReference type="PANTHER" id="PTHR40400:SF1">
    <property type="entry name" value="SLR1512 PROTEIN"/>
    <property type="match status" value="1"/>
</dbReference>
<evidence type="ECO:0000256" key="1">
    <source>
        <dbReference type="SAM" id="Phobius"/>
    </source>
</evidence>
<keyword evidence="1" id="KW-1133">Transmembrane helix</keyword>
<dbReference type="InterPro" id="IPR010293">
    <property type="entry name" value="Sbt_1"/>
</dbReference>
<comment type="caution">
    <text evidence="2">The sequence shown here is derived from an EMBL/GenBank/DDBJ whole genome shotgun (WGS) entry which is preliminary data.</text>
</comment>
<feature type="transmembrane region" description="Helical" evidence="1">
    <location>
        <begin position="111"/>
        <end position="132"/>
    </location>
</feature>
<name>A0A6V8NW93_9ACTN</name>
<keyword evidence="1" id="KW-0472">Membrane</keyword>
<dbReference type="Proteomes" id="UP000585609">
    <property type="component" value="Unassembled WGS sequence"/>
</dbReference>
<feature type="transmembrane region" description="Helical" evidence="1">
    <location>
        <begin position="31"/>
        <end position="50"/>
    </location>
</feature>